<protein>
    <submittedName>
        <fullName evidence="8">Autophagy-related protein 3</fullName>
    </submittedName>
</protein>
<keyword evidence="6" id="KW-0653">Protein transport</keyword>
<comment type="similarity">
    <text evidence="2">Belongs to the ATG3 family.</text>
</comment>
<keyword evidence="5" id="KW-0833">Ubl conjugation pathway</keyword>
<dbReference type="Gene3D" id="3.30.1460.50">
    <property type="match status" value="1"/>
</dbReference>
<keyword evidence="7" id="KW-0072">Autophagy</keyword>
<organism evidence="8 9">
    <name type="scientific">Paratrimastix pyriformis</name>
    <dbReference type="NCBI Taxonomy" id="342808"/>
    <lineage>
        <taxon>Eukaryota</taxon>
        <taxon>Metamonada</taxon>
        <taxon>Preaxostyla</taxon>
        <taxon>Paratrimastigidae</taxon>
        <taxon>Paratrimastix</taxon>
    </lineage>
</organism>
<evidence type="ECO:0000256" key="3">
    <source>
        <dbReference type="ARBA" id="ARBA00022448"/>
    </source>
</evidence>
<accession>A0ABQ8UVC1</accession>
<keyword evidence="4" id="KW-0963">Cytoplasm</keyword>
<evidence type="ECO:0000256" key="2">
    <source>
        <dbReference type="ARBA" id="ARBA00007683"/>
    </source>
</evidence>
<reference evidence="8" key="1">
    <citation type="journal article" date="2022" name="bioRxiv">
        <title>Genomics of Preaxostyla Flagellates Illuminates Evolutionary Transitions and the Path Towards Mitochondrial Loss.</title>
        <authorList>
            <person name="Novak L.V.F."/>
            <person name="Treitli S.C."/>
            <person name="Pyrih J."/>
            <person name="Halakuc P."/>
            <person name="Pipaliya S.V."/>
            <person name="Vacek V."/>
            <person name="Brzon O."/>
            <person name="Soukal P."/>
            <person name="Eme L."/>
            <person name="Dacks J.B."/>
            <person name="Karnkowska A."/>
            <person name="Elias M."/>
            <person name="Hampl V."/>
        </authorList>
    </citation>
    <scope>NUCLEOTIDE SEQUENCE</scope>
    <source>
        <strain evidence="8">RCP-MX</strain>
    </source>
</reference>
<gene>
    <name evidence="8" type="ORF">PAPYR_291</name>
</gene>
<keyword evidence="9" id="KW-1185">Reference proteome</keyword>
<proteinExistence type="inferred from homology"/>
<evidence type="ECO:0000256" key="6">
    <source>
        <dbReference type="ARBA" id="ARBA00022927"/>
    </source>
</evidence>
<dbReference type="InterPro" id="IPR007135">
    <property type="entry name" value="Atg3/Atg10"/>
</dbReference>
<dbReference type="EMBL" id="JAPMOS010000001">
    <property type="protein sequence ID" value="KAJ4463045.1"/>
    <property type="molecule type" value="Genomic_DNA"/>
</dbReference>
<evidence type="ECO:0000256" key="4">
    <source>
        <dbReference type="ARBA" id="ARBA00022490"/>
    </source>
</evidence>
<evidence type="ECO:0000256" key="7">
    <source>
        <dbReference type="ARBA" id="ARBA00023006"/>
    </source>
</evidence>
<evidence type="ECO:0000313" key="9">
    <source>
        <dbReference type="Proteomes" id="UP001141327"/>
    </source>
</evidence>
<comment type="subcellular location">
    <subcellularLocation>
        <location evidence="1">Cytoplasm</location>
    </subcellularLocation>
</comment>
<dbReference type="PANTHER" id="PTHR12866">
    <property type="entry name" value="UBIQUITIN-LIKE-CONJUGATING ENZYME ATG3"/>
    <property type="match status" value="1"/>
</dbReference>
<evidence type="ECO:0000313" key="8">
    <source>
        <dbReference type="EMBL" id="KAJ4463045.1"/>
    </source>
</evidence>
<dbReference type="Proteomes" id="UP001141327">
    <property type="component" value="Unassembled WGS sequence"/>
</dbReference>
<keyword evidence="3" id="KW-0813">Transport</keyword>
<comment type="caution">
    <text evidence="8">The sequence shown here is derived from an EMBL/GenBank/DDBJ whole genome shotgun (WGS) entry which is preliminary data.</text>
</comment>
<evidence type="ECO:0000256" key="5">
    <source>
        <dbReference type="ARBA" id="ARBA00022786"/>
    </source>
</evidence>
<dbReference type="Pfam" id="PF03987">
    <property type="entry name" value="Autophagy_act_C"/>
    <property type="match status" value="1"/>
</dbReference>
<evidence type="ECO:0000256" key="1">
    <source>
        <dbReference type="ARBA" id="ARBA00004496"/>
    </source>
</evidence>
<name>A0ABQ8UVC1_9EUKA</name>
<sequence length="242" mass="27023">MEALKNLFRKNKSIPTENTFERDGKITPDQFVAAGDQLIDKCPAWRWAAGEPSKALQYLPPGKQFLITQRVPCRKRASSLLTRAEESEVEGDGGDSWLVPESAVATPDAATPASGAAAAGGAAHRTYDVCITYDIFYQSPRMWLLGYAEDGTTLLTQEQVFEDISEDHARKTVTIEQHPHLGVPYATIHPCKHASLMKRFIDRLAQENKGLNPTHYFFQFLKFMNAVIPTIEYGMTVEMESL</sequence>
<dbReference type="PANTHER" id="PTHR12866:SF2">
    <property type="entry name" value="UBIQUITIN-LIKE-CONJUGATING ENZYME ATG3"/>
    <property type="match status" value="1"/>
</dbReference>